<dbReference type="PANTHER" id="PTHR11079">
    <property type="entry name" value="CYTOSINE DEAMINASE FAMILY MEMBER"/>
    <property type="match status" value="1"/>
</dbReference>
<keyword evidence="3 8" id="KW-0819">tRNA processing</keyword>
<feature type="binding site" evidence="8">
    <location>
        <position position="76"/>
    </location>
    <ligand>
        <name>Zn(2+)</name>
        <dbReference type="ChEBI" id="CHEBI:29105"/>
        <note>catalytic</note>
    </ligand>
</feature>
<evidence type="ECO:0000256" key="7">
    <source>
        <dbReference type="ARBA" id="ARBA00048045"/>
    </source>
</evidence>
<accession>A0A2W5QAU4</accession>
<comment type="function">
    <text evidence="8">Catalyzes the deamination of adenosine to inosine at the wobble position 34 of tRNA(Arg2).</text>
</comment>
<comment type="similarity">
    <text evidence="1">Belongs to the cytidine and deoxycytidylate deaminase family. ADAT2 subfamily.</text>
</comment>
<keyword evidence="5 8" id="KW-0378">Hydrolase</keyword>
<reference evidence="10 11" key="1">
    <citation type="submission" date="2017-08" db="EMBL/GenBank/DDBJ databases">
        <title>Infants hospitalized years apart are colonized by the same room-sourced microbial strains.</title>
        <authorList>
            <person name="Brooks B."/>
            <person name="Olm M.R."/>
            <person name="Firek B.A."/>
            <person name="Baker R."/>
            <person name="Thomas B.C."/>
            <person name="Morowitz M.J."/>
            <person name="Banfield J.F."/>
        </authorList>
    </citation>
    <scope>NUCLEOTIDE SEQUENCE [LARGE SCALE GENOMIC DNA]</scope>
    <source>
        <strain evidence="10">S2_005_003_R2_41</strain>
    </source>
</reference>
<evidence type="ECO:0000313" key="10">
    <source>
        <dbReference type="EMBL" id="PZQ74264.1"/>
    </source>
</evidence>
<dbReference type="NCBIfam" id="NF008113">
    <property type="entry name" value="PRK10860.1"/>
    <property type="match status" value="1"/>
</dbReference>
<evidence type="ECO:0000256" key="4">
    <source>
        <dbReference type="ARBA" id="ARBA00022723"/>
    </source>
</evidence>
<feature type="active site" description="Proton donor" evidence="8">
    <location>
        <position position="48"/>
    </location>
</feature>
<dbReference type="InterPro" id="IPR000073">
    <property type="entry name" value="AB_hydrolase_1"/>
</dbReference>
<evidence type="ECO:0000256" key="3">
    <source>
        <dbReference type="ARBA" id="ARBA00022694"/>
    </source>
</evidence>
<dbReference type="Pfam" id="PF00561">
    <property type="entry name" value="Abhydrolase_1"/>
    <property type="match status" value="1"/>
</dbReference>
<dbReference type="EMBL" id="QFPP01000139">
    <property type="protein sequence ID" value="PZQ74264.1"/>
    <property type="molecule type" value="Genomic_DNA"/>
</dbReference>
<evidence type="ECO:0000256" key="1">
    <source>
        <dbReference type="ARBA" id="ARBA00010669"/>
    </source>
</evidence>
<evidence type="ECO:0000256" key="8">
    <source>
        <dbReference type="HAMAP-Rule" id="MF_00972"/>
    </source>
</evidence>
<dbReference type="GO" id="GO:0002100">
    <property type="term" value="P:tRNA wobble adenosine to inosine editing"/>
    <property type="evidence" value="ECO:0007669"/>
    <property type="project" value="UniProtKB-UniRule"/>
</dbReference>
<dbReference type="SUPFAM" id="SSF53474">
    <property type="entry name" value="alpha/beta-Hydrolases"/>
    <property type="match status" value="1"/>
</dbReference>
<feature type="binding site" evidence="8">
    <location>
        <position position="46"/>
    </location>
    <ligand>
        <name>Zn(2+)</name>
        <dbReference type="ChEBI" id="CHEBI:29105"/>
        <note>catalytic</note>
    </ligand>
</feature>
<dbReference type="InterPro" id="IPR028883">
    <property type="entry name" value="tRNA_aden_deaminase"/>
</dbReference>
<protein>
    <recommendedName>
        <fullName evidence="8">tRNA-specific adenosine deaminase</fullName>
        <ecNumber evidence="8">3.5.4.33</ecNumber>
    </recommendedName>
</protein>
<dbReference type="FunFam" id="3.40.140.10:FF:000005">
    <property type="entry name" value="tRNA-specific adenosine deaminase"/>
    <property type="match status" value="1"/>
</dbReference>
<evidence type="ECO:0000313" key="11">
    <source>
        <dbReference type="Proteomes" id="UP000249135"/>
    </source>
</evidence>
<feature type="binding site" evidence="8">
    <location>
        <position position="79"/>
    </location>
    <ligand>
        <name>Zn(2+)</name>
        <dbReference type="ChEBI" id="CHEBI:29105"/>
        <note>catalytic</note>
    </ligand>
</feature>
<dbReference type="PROSITE" id="PS51747">
    <property type="entry name" value="CYT_DCMP_DEAMINASES_2"/>
    <property type="match status" value="1"/>
</dbReference>
<comment type="catalytic activity">
    <reaction evidence="7 8">
        <text>adenosine(34) in tRNA + H2O + H(+) = inosine(34) in tRNA + NH4(+)</text>
        <dbReference type="Rhea" id="RHEA:43168"/>
        <dbReference type="Rhea" id="RHEA-COMP:10373"/>
        <dbReference type="Rhea" id="RHEA-COMP:10374"/>
        <dbReference type="ChEBI" id="CHEBI:15377"/>
        <dbReference type="ChEBI" id="CHEBI:15378"/>
        <dbReference type="ChEBI" id="CHEBI:28938"/>
        <dbReference type="ChEBI" id="CHEBI:74411"/>
        <dbReference type="ChEBI" id="CHEBI:82852"/>
        <dbReference type="EC" id="3.5.4.33"/>
    </reaction>
</comment>
<organism evidence="10 11">
    <name type="scientific">Variovorax paradoxus</name>
    <dbReference type="NCBI Taxonomy" id="34073"/>
    <lineage>
        <taxon>Bacteria</taxon>
        <taxon>Pseudomonadati</taxon>
        <taxon>Pseudomonadota</taxon>
        <taxon>Betaproteobacteria</taxon>
        <taxon>Burkholderiales</taxon>
        <taxon>Comamonadaceae</taxon>
        <taxon>Variovorax</taxon>
    </lineage>
</organism>
<dbReference type="Proteomes" id="UP000249135">
    <property type="component" value="Unassembled WGS sequence"/>
</dbReference>
<evidence type="ECO:0000256" key="2">
    <source>
        <dbReference type="ARBA" id="ARBA00011738"/>
    </source>
</evidence>
<dbReference type="InterPro" id="IPR002125">
    <property type="entry name" value="CMP_dCMP_dom"/>
</dbReference>
<evidence type="ECO:0000256" key="5">
    <source>
        <dbReference type="ARBA" id="ARBA00022801"/>
    </source>
</evidence>
<dbReference type="SUPFAM" id="SSF53927">
    <property type="entry name" value="Cytidine deaminase-like"/>
    <property type="match status" value="1"/>
</dbReference>
<gene>
    <name evidence="8" type="primary">tadA</name>
    <name evidence="10" type="ORF">DI563_12750</name>
</gene>
<name>A0A2W5QAU4_VARPD</name>
<feature type="domain" description="CMP/dCMP-type deaminase" evidence="9">
    <location>
        <begin position="1"/>
        <end position="122"/>
    </location>
</feature>
<keyword evidence="6 8" id="KW-0862">Zinc</keyword>
<dbReference type="PANTHER" id="PTHR11079:SF202">
    <property type="entry name" value="TRNA-SPECIFIC ADENOSINE DEAMINASE"/>
    <property type="match status" value="1"/>
</dbReference>
<comment type="caution">
    <text evidence="10">The sequence shown here is derived from an EMBL/GenBank/DDBJ whole genome shotgun (WGS) entry which is preliminary data.</text>
</comment>
<dbReference type="GO" id="GO:0008270">
    <property type="term" value="F:zinc ion binding"/>
    <property type="evidence" value="ECO:0007669"/>
    <property type="project" value="UniProtKB-UniRule"/>
</dbReference>
<dbReference type="Pfam" id="PF00383">
    <property type="entry name" value="dCMP_cyt_deam_1"/>
    <property type="match status" value="1"/>
</dbReference>
<proteinExistence type="inferred from homology"/>
<dbReference type="AlphaFoldDB" id="A0A2W5QAU4"/>
<keyword evidence="4 8" id="KW-0479">Metal-binding</keyword>
<comment type="subunit">
    <text evidence="2 8">Homodimer.</text>
</comment>
<dbReference type="InterPro" id="IPR016192">
    <property type="entry name" value="APOBEC/CMP_deaminase_Zn-bd"/>
</dbReference>
<dbReference type="Gene3D" id="3.40.50.1820">
    <property type="entry name" value="alpha/beta hydrolase"/>
    <property type="match status" value="1"/>
</dbReference>
<sequence>MGLALAQAREAAATGEVPVGAVVVKDGTLLATGRNSPVATHDPSAHAEVNALRAAAAVLGNYRLEGCTLYVTLEPCAMCSGAILHARLARVVYGAADPRTGAAGSVVDLFAQPLLNHHTRVTAGVAAESCGALLQDFFRERRQAARETAQPLRADALRTPETCFDAWREALPPVATVADLPSLSGWRMAYVDTRPDYAEAPVLLALHGWGEWGLLFRHLWPLLPAWRVLVPDLIGFGRSDKPKRGTIHTPAWHAQVLREWLQRLGVRQLAIVHHPDSGALVQALRQPGAPVVTAAWPVEFSHADADIQRAWQAPFPDRGHEAARRALGARKVSTDDLDPAAAARLAARIAPTGSDPMGYSGA</sequence>
<dbReference type="CDD" id="cd01285">
    <property type="entry name" value="nucleoside_deaminase"/>
    <property type="match status" value="1"/>
</dbReference>
<dbReference type="HAMAP" id="MF_00972">
    <property type="entry name" value="tRNA_aden_deaminase"/>
    <property type="match status" value="1"/>
</dbReference>
<comment type="cofactor">
    <cofactor evidence="8">
        <name>Zn(2+)</name>
        <dbReference type="ChEBI" id="CHEBI:29105"/>
    </cofactor>
    <text evidence="8">Binds 1 zinc ion per subunit.</text>
</comment>
<evidence type="ECO:0000256" key="6">
    <source>
        <dbReference type="ARBA" id="ARBA00022833"/>
    </source>
</evidence>
<dbReference type="InterPro" id="IPR016193">
    <property type="entry name" value="Cytidine_deaminase-like"/>
</dbReference>
<dbReference type="Gene3D" id="3.40.140.10">
    <property type="entry name" value="Cytidine Deaminase, domain 2"/>
    <property type="match status" value="1"/>
</dbReference>
<dbReference type="EC" id="3.5.4.33" evidence="8"/>
<evidence type="ECO:0000259" key="9">
    <source>
        <dbReference type="PROSITE" id="PS51747"/>
    </source>
</evidence>
<dbReference type="InterPro" id="IPR029058">
    <property type="entry name" value="AB_hydrolase_fold"/>
</dbReference>
<dbReference type="GO" id="GO:0052717">
    <property type="term" value="F:tRNA-specific adenosine-34 deaminase activity"/>
    <property type="evidence" value="ECO:0007669"/>
    <property type="project" value="UniProtKB-UniRule"/>
</dbReference>
<dbReference type="PROSITE" id="PS00903">
    <property type="entry name" value="CYT_DCMP_DEAMINASES_1"/>
    <property type="match status" value="1"/>
</dbReference>